<reference evidence="2 3" key="1">
    <citation type="submission" date="2024-05" db="EMBL/GenBank/DDBJ databases">
        <title>Genome sequencing and assembly of Indian major carp, Cirrhinus mrigala (Hamilton, 1822).</title>
        <authorList>
            <person name="Mohindra V."/>
            <person name="Chowdhury L.M."/>
            <person name="Lal K."/>
            <person name="Jena J.K."/>
        </authorList>
    </citation>
    <scope>NUCLEOTIDE SEQUENCE [LARGE SCALE GENOMIC DNA]</scope>
    <source>
        <strain evidence="2">CM1030</strain>
        <tissue evidence="2">Blood</tissue>
    </source>
</reference>
<evidence type="ECO:0000313" key="3">
    <source>
        <dbReference type="Proteomes" id="UP001529510"/>
    </source>
</evidence>
<keyword evidence="1" id="KW-0808">Transferase</keyword>
<dbReference type="PANTHER" id="PTHR21485:SF3">
    <property type="entry name" value="N-ACYLNEURAMINATE CYTIDYLYLTRANSFERASE"/>
    <property type="match status" value="1"/>
</dbReference>
<evidence type="ECO:0000313" key="2">
    <source>
        <dbReference type="EMBL" id="KAL0155319.1"/>
    </source>
</evidence>
<feature type="non-terminal residue" evidence="2">
    <location>
        <position position="89"/>
    </location>
</feature>
<dbReference type="InterPro" id="IPR050793">
    <property type="entry name" value="CMP-NeuNAc_synthase"/>
</dbReference>
<protein>
    <submittedName>
        <fullName evidence="2">Uncharacterized protein</fullName>
    </submittedName>
</protein>
<dbReference type="Gene3D" id="3.40.50.1000">
    <property type="entry name" value="HAD superfamily/HAD-like"/>
    <property type="match status" value="1"/>
</dbReference>
<evidence type="ECO:0000256" key="1">
    <source>
        <dbReference type="ARBA" id="ARBA00022695"/>
    </source>
</evidence>
<name>A0ABD0N1N4_CIRMR</name>
<dbReference type="AlphaFoldDB" id="A0ABD0N1N4"/>
<sequence length="89" mass="10028">MGKVAYYEMLPEYSVDIDVDIDWPVAEQRVLRYGYFGQEENASVKLFLCKVSGCLTNGRIYTSVSGEDLVAINARDVAGIQMLQKEDIE</sequence>
<dbReference type="InterPro" id="IPR023214">
    <property type="entry name" value="HAD_sf"/>
</dbReference>
<dbReference type="Proteomes" id="UP001529510">
    <property type="component" value="Unassembled WGS sequence"/>
</dbReference>
<organism evidence="2 3">
    <name type="scientific">Cirrhinus mrigala</name>
    <name type="common">Mrigala</name>
    <dbReference type="NCBI Taxonomy" id="683832"/>
    <lineage>
        <taxon>Eukaryota</taxon>
        <taxon>Metazoa</taxon>
        <taxon>Chordata</taxon>
        <taxon>Craniata</taxon>
        <taxon>Vertebrata</taxon>
        <taxon>Euteleostomi</taxon>
        <taxon>Actinopterygii</taxon>
        <taxon>Neopterygii</taxon>
        <taxon>Teleostei</taxon>
        <taxon>Ostariophysi</taxon>
        <taxon>Cypriniformes</taxon>
        <taxon>Cyprinidae</taxon>
        <taxon>Labeoninae</taxon>
        <taxon>Labeonini</taxon>
        <taxon>Cirrhinus</taxon>
    </lineage>
</organism>
<accession>A0ABD0N1N4</accession>
<dbReference type="EMBL" id="JAMKFB020000025">
    <property type="protein sequence ID" value="KAL0155319.1"/>
    <property type="molecule type" value="Genomic_DNA"/>
</dbReference>
<gene>
    <name evidence="2" type="ORF">M9458_049582</name>
</gene>
<proteinExistence type="predicted"/>
<dbReference type="PANTHER" id="PTHR21485">
    <property type="entry name" value="HAD SUPERFAMILY MEMBERS CMAS AND KDSC"/>
    <property type="match status" value="1"/>
</dbReference>
<keyword evidence="1" id="KW-0548">Nucleotidyltransferase</keyword>
<keyword evidence="3" id="KW-1185">Reference proteome</keyword>
<comment type="caution">
    <text evidence="2">The sequence shown here is derived from an EMBL/GenBank/DDBJ whole genome shotgun (WGS) entry which is preliminary data.</text>
</comment>